<evidence type="ECO:0000313" key="1">
    <source>
        <dbReference type="EMBL" id="SOO25249.1"/>
    </source>
</evidence>
<evidence type="ECO:0000313" key="2">
    <source>
        <dbReference type="Proteomes" id="UP000234345"/>
    </source>
</evidence>
<accession>A0A7Z7NHK8</accession>
<proteinExistence type="predicted"/>
<name>A0A7Z7NHK8_XANCH</name>
<dbReference type="Proteomes" id="UP000234345">
    <property type="component" value="Unassembled WGS sequence"/>
</dbReference>
<organism evidence="1 2">
    <name type="scientific">Xanthomonas campestris pv. phaseoli</name>
    <dbReference type="NCBI Taxonomy" id="317013"/>
    <lineage>
        <taxon>Bacteria</taxon>
        <taxon>Pseudomonadati</taxon>
        <taxon>Pseudomonadota</taxon>
        <taxon>Gammaproteobacteria</taxon>
        <taxon>Lysobacterales</taxon>
        <taxon>Lysobacteraceae</taxon>
        <taxon>Xanthomonas</taxon>
    </lineage>
</organism>
<comment type="caution">
    <text evidence="1">The sequence shown here is derived from an EMBL/GenBank/DDBJ whole genome shotgun (WGS) entry which is preliminary data.</text>
</comment>
<protein>
    <submittedName>
        <fullName evidence="1">Uncharacterized protein</fullName>
    </submittedName>
</protein>
<dbReference type="AlphaFoldDB" id="A0A7Z7NHK8"/>
<sequence length="59" mass="7043">MRSFYSSEISLTFRLIVTFKHYMRINGFKLTYTAAIIDVYSFSIKLLIEVKLKIEVFEQ</sequence>
<dbReference type="EMBL" id="OCZC01000070">
    <property type="protein sequence ID" value="SOO25249.1"/>
    <property type="molecule type" value="Genomic_DNA"/>
</dbReference>
<reference evidence="1 2" key="1">
    <citation type="submission" date="2017-10" db="EMBL/GenBank/DDBJ databases">
        <authorList>
            <person name="Regsiter A."/>
            <person name="William W."/>
        </authorList>
    </citation>
    <scope>NUCLEOTIDE SEQUENCE [LARGE SCALE GENOMIC DNA]</scope>
    <source>
        <strain evidence="1 2">CFBP6991</strain>
    </source>
</reference>
<gene>
    <name evidence="1" type="ORF">XFF6991_430073</name>
</gene>